<keyword evidence="4" id="KW-0969">Cilium</keyword>
<proteinExistence type="predicted"/>
<reference evidence="4" key="2">
    <citation type="journal article" date="2004" name="J. Bacteriol.">
        <title>Structural and genetic characterization of glycosylation of type a flagellin in Pseudomonas aeruginosa.</title>
        <authorList>
            <person name="Schirm M."/>
            <person name="Arora S.K."/>
            <person name="Verma A."/>
            <person name="Vinogradov E."/>
            <person name="Thibault P."/>
            <person name="Ramphal R."/>
            <person name="Logan S.M."/>
        </authorList>
    </citation>
    <scope>NUCLEOTIDE SEQUENCE</scope>
</reference>
<feature type="region of interest" description="Disordered" evidence="2">
    <location>
        <begin position="951"/>
        <end position="1016"/>
    </location>
</feature>
<keyword evidence="4" id="KW-0808">Transferase</keyword>
<dbReference type="AlphaFoldDB" id="Q9AGH9"/>
<keyword evidence="1" id="KW-1003">Cell membrane</keyword>
<dbReference type="SUPFAM" id="SSF53448">
    <property type="entry name" value="Nucleotide-diphospho-sugar transferases"/>
    <property type="match status" value="3"/>
</dbReference>
<protein>
    <submittedName>
        <fullName evidence="4">Flagellar glycosyl transferase</fullName>
    </submittedName>
</protein>
<evidence type="ECO:0000256" key="2">
    <source>
        <dbReference type="SAM" id="MobiDB-lite"/>
    </source>
</evidence>
<dbReference type="EMBL" id="AF332547">
    <property type="protein sequence ID" value="AAK15339.1"/>
    <property type="molecule type" value="Genomic_DNA"/>
</dbReference>
<sequence>MIPKGKARQRLAWRIDALQFRQRSMNMGEQALVSIVMPTYKLEYFEDALDSVLGQTYPALELIICDDSSDERIATLVEQKRASAAFPIRYFRNETRLGELGSTAKGIRLAEGEYVKFLQDDDVLLPECVETLVGAMEREPNVVLASSRRLRIDEEGQPLPDILATCFPFAGDVLIDGRELVSFLADHTINFIGEPSCLMARRDALLQICERLMMLNGRAIDWIGDLAMCAQLLQRGDLAFLSRPLTRFRVSRQQFSQIGRDQPGIGEQGHADFRLAIRELGWYRQAGDNRFVRVAPITRLDARVFKPVNLLAALRRAAGFGSVTLSTWLEARRPDAVQKALIDRFLQEQGGGPRFAVLVLDTHGDTEAVERTLQSLEHVNSYPHVESHLFAPLGASPRNGAMLFDPAAGPIRTINQALARLDTDWLLLVEAGVEFTVSGLLVAALDLLAAPESCQAVYADELMRLDDGELGAALRPDLNLDLLLSFPAGLSRHWLFRREPLLATGGFDETAGEAFELAYQLRLVEQRGLGCIGHISEPLLSGPALRLQDSTAERAAIEGHLRARGYAQATVGSRLPGRYELDYGHAGQPPVSILVLAGERLAQLQRCVETVLENTAYPNYEILLLEQGGEAADVREWLLAVEGMGVEQVRVLRGDGQLSRGALRNLAASRARGEFLLWLDAGSGILDKDWLQQLLNHGQRPEVGAVGAKLLAADGRVCHAGWLLGLCGPAGRAFEGRSHEDAGYLQRLQVDQNYSAVAGECLLMRRELFLELGGFDEALTRWDDVDICLRAVQAGYLNVWTPRARLLLDAPATTAASVEEEDALYTRWLPLLARDPAYNPGFSLQAEGGFKLADPQLAWRPLQGWRPCPLSGAPRRPIRLRPLPGDPAVQHVARVGIHRWRAVDRPDARGRSGALRPGRTGAAAPGRRGASRGHAADAGVLAGLQGLRAGRLSAQRAPQERPSPAPAEGHFAHAASRAGLRRPLRGVDAGPGRGLRRSPPGYPGDREPPAGGVVAGAAGAAAARRAATCRLGGRLEPYRRSGTDRRCGPGTGRRSRLGVLRHVPAVHPSLRQGSACGGAYRTLSAGIGGSRSRPGAGAGGAEPVQRVQEQSAPAGIRRLRFPGGLQRRALLPGRSDR</sequence>
<dbReference type="CAZy" id="GT2">
    <property type="family name" value="Glycosyltransferase Family 2"/>
</dbReference>
<feature type="compositionally biased region" description="Low complexity" evidence="2">
    <location>
        <begin position="913"/>
        <end position="934"/>
    </location>
</feature>
<accession>Q9AGH9</accession>
<dbReference type="Gene3D" id="3.90.550.10">
    <property type="entry name" value="Spore Coat Polysaccharide Biosynthesis Protein SpsA, Chain A"/>
    <property type="match status" value="2"/>
</dbReference>
<dbReference type="Pfam" id="PF13641">
    <property type="entry name" value="Glyco_tranf_2_3"/>
    <property type="match status" value="1"/>
</dbReference>
<dbReference type="InterPro" id="IPR029044">
    <property type="entry name" value="Nucleotide-diphossugar_trans"/>
</dbReference>
<dbReference type="PANTHER" id="PTHR43685:SF2">
    <property type="entry name" value="GLYCOSYLTRANSFERASE 2-LIKE DOMAIN-CONTAINING PROTEIN"/>
    <property type="match status" value="1"/>
</dbReference>
<feature type="domain" description="Glycosyltransferase 2-like" evidence="3">
    <location>
        <begin position="34"/>
        <end position="172"/>
    </location>
</feature>
<feature type="compositionally biased region" description="Basic and acidic residues" evidence="2">
    <location>
        <begin position="1036"/>
        <end position="1047"/>
    </location>
</feature>
<dbReference type="InterPro" id="IPR050834">
    <property type="entry name" value="Glycosyltransf_2"/>
</dbReference>
<keyword evidence="1" id="KW-0472">Membrane</keyword>
<reference evidence="4" key="1">
    <citation type="journal article" date="2001" name="Proc. Natl. Acad. Sci. U.S.A.">
        <title>A genomic island in Pseudomonas aeruginosa carries the determinants of flagellin glycosylation.</title>
        <authorList>
            <person name="Arora S.K."/>
            <person name="Bangera M."/>
            <person name="Lory S."/>
            <person name="Ramphal R."/>
        </authorList>
    </citation>
    <scope>NUCLEOTIDE SEQUENCE</scope>
</reference>
<organism evidence="4">
    <name type="scientific">Pseudomonas aeruginosa</name>
    <dbReference type="NCBI Taxonomy" id="287"/>
    <lineage>
        <taxon>Bacteria</taxon>
        <taxon>Pseudomonadati</taxon>
        <taxon>Pseudomonadota</taxon>
        <taxon>Gammaproteobacteria</taxon>
        <taxon>Pseudomonadales</taxon>
        <taxon>Pseudomonadaceae</taxon>
        <taxon>Pseudomonas</taxon>
    </lineage>
</organism>
<feature type="region of interest" description="Disordered" evidence="2">
    <location>
        <begin position="903"/>
        <end position="934"/>
    </location>
</feature>
<reference evidence="4" key="3">
    <citation type="journal article" date="2006" name="J. Bacteriol.">
        <title>Glycosylation of b-Type flagellin of Pseudomonas aeruginosa: structural and genetic basis.</title>
        <authorList>
            <person name="Verma A."/>
            <person name="Schirm M."/>
            <person name="Arora S.K."/>
            <person name="Thibault P."/>
            <person name="Logan S.M."/>
            <person name="Ramphal R."/>
        </authorList>
    </citation>
    <scope>NUCLEOTIDE SEQUENCE</scope>
</reference>
<dbReference type="GO" id="GO:0016740">
    <property type="term" value="F:transferase activity"/>
    <property type="evidence" value="ECO:0007669"/>
    <property type="project" value="UniProtKB-KW"/>
</dbReference>
<keyword evidence="4" id="KW-0966">Cell projection</keyword>
<keyword evidence="1" id="KW-0997">Cell inner membrane</keyword>
<gene>
    <name evidence="4" type="primary">fgtA</name>
</gene>
<evidence type="ECO:0000313" key="4">
    <source>
        <dbReference type="EMBL" id="AAK15339.1"/>
    </source>
</evidence>
<feature type="region of interest" description="Disordered" evidence="2">
    <location>
        <begin position="1036"/>
        <end position="1055"/>
    </location>
</feature>
<name>Q9AGH9_PSEAI</name>
<evidence type="ECO:0000259" key="3">
    <source>
        <dbReference type="Pfam" id="PF00535"/>
    </source>
</evidence>
<dbReference type="InterPro" id="IPR001173">
    <property type="entry name" value="Glyco_trans_2-like"/>
</dbReference>
<dbReference type="PANTHER" id="PTHR43685">
    <property type="entry name" value="GLYCOSYLTRANSFERASE"/>
    <property type="match status" value="1"/>
</dbReference>
<dbReference type="Pfam" id="PF00535">
    <property type="entry name" value="Glycos_transf_2"/>
    <property type="match status" value="1"/>
</dbReference>
<keyword evidence="4" id="KW-0282">Flagellum</keyword>
<feature type="region of interest" description="Disordered" evidence="2">
    <location>
        <begin position="1087"/>
        <end position="1137"/>
    </location>
</feature>
<evidence type="ECO:0000256" key="1">
    <source>
        <dbReference type="ARBA" id="ARBA00022519"/>
    </source>
</evidence>